<evidence type="ECO:0000256" key="2">
    <source>
        <dbReference type="ARBA" id="ARBA00022695"/>
    </source>
</evidence>
<dbReference type="STRING" id="980251.GCA_001642875_03042"/>
<dbReference type="PANTHER" id="PTHR32463:SF0">
    <property type="entry name" value="L-FUCOSE KINASE"/>
    <property type="match status" value="1"/>
</dbReference>
<proteinExistence type="predicted"/>
<keyword evidence="5" id="KW-1185">Reference proteome</keyword>
<dbReference type="InterPro" id="IPR002618">
    <property type="entry name" value="UDPGP_fam"/>
</dbReference>
<evidence type="ECO:0000313" key="4">
    <source>
        <dbReference type="EMBL" id="QEG20808.1"/>
    </source>
</evidence>
<dbReference type="RefSeq" id="WP_075085254.1">
    <property type="nucleotide sequence ID" value="NZ_CP042912.1"/>
</dbReference>
<evidence type="ECO:0000256" key="3">
    <source>
        <dbReference type="ARBA" id="ARBA00022777"/>
    </source>
</evidence>
<dbReference type="KEGG" id="mff:MFFC18_06590"/>
<dbReference type="GO" id="GO:0070569">
    <property type="term" value="F:uridylyltransferase activity"/>
    <property type="evidence" value="ECO:0007669"/>
    <property type="project" value="InterPro"/>
</dbReference>
<organism evidence="4 5">
    <name type="scientific">Mariniblastus fucicola</name>
    <dbReference type="NCBI Taxonomy" id="980251"/>
    <lineage>
        <taxon>Bacteria</taxon>
        <taxon>Pseudomonadati</taxon>
        <taxon>Planctomycetota</taxon>
        <taxon>Planctomycetia</taxon>
        <taxon>Pirellulales</taxon>
        <taxon>Pirellulaceae</taxon>
        <taxon>Mariniblastus</taxon>
    </lineage>
</organism>
<sequence length="1115" mass="124690">MSVATKKNSLVDIITSTEDDVRNQSLDAVCEGATLDELLQHCEALDSFWRQTDNLYHRVRALFFLFSIHRFQLPPHYGPDHSGNIPFDAWQHLLERRFTEAIDELLEVQQSEGPCDGLSSALASSYHELGFQTLADQVRKSVRTVRGNQWMFRTGHPADHPLRFRKELLQKDESNASYPMLKETTAVRMDFTHSAWSDIFFLGMDFPSGAKVINASVNLGVMGRDKQPRPPIECYLRVIDQPVLKLTSTDLKASAEIETIAEVFDFAKDYLGLLKAAVIAAGIVPPGMEGCGQTMESLLERLVGPGLGLEIVSKVNDIPKGSRLAVSTNLLGSLISVCMRATGQVSELTGGLQESDRRIIAARAILGEWIGGSGGGWQDSGGVWPGIKLICGSEAESGDPEFGVSRGRLLPKHEVFSSEEVTPETRKALQDSLVLVHGGMAQNVGPILEMVTEKYLLRSPVEWEARKEAIEILGEITRGLKEGDIRAIGKATSRNFFGPLQKIIPWCTNLFTNSLVEQSEQKWGDQFWGFWMLGGMAGGGMGFIFDPAVKEDAKRWLQTTMIETRDRMQTRLPFAMTPVVYDFEINDRGTWSEMLAGDDARMPGEYYALQVPGWLKQESHELPALARRELEQLGSEFRNEGQSATLQKLIESILPGRKSTGVREDSLGELLERFGFDRELHEQIQTDLQSGRFGLSQNRLPLNTSIKDVEYEDVVDVRESISRFARSAGEAAIANGEVAVVTLAAGVGSRWTEGAGVVKGLHPFAQLSGKHRSFLEVHLAKSNRISKQFASQENAIPHIITTGYMTHEPIAEHLSQVSNYGYPGQVILSPGRYVGLRTIPMVRDLRFAWQEMPQQVLDQQQQKVRDSARAALIRWARQMGEGTDYTDNMPMQCLHPVGHWYEIPNMLRNGTLHQLLQSRPNLKHMMLHNIDTLGANVDPGLLGTHIEHGNCLSFEVIERRLDDRGGGLARVNGRPRLVEGLAMPRERDEFKLTYYNSLTTWIDIDQLLSVLGLSREELGDQEKVDRCVRELSQQMPTYITLKDVKKRWGNGQEDVFPVAQFEKLWGDMSALSDVTSNFFVISLQRGQQLKEQAQLDGWLRDGTAGFVNGLCEWSD</sequence>
<dbReference type="EMBL" id="CP042912">
    <property type="protein sequence ID" value="QEG20808.1"/>
    <property type="molecule type" value="Genomic_DNA"/>
</dbReference>
<dbReference type="InterPro" id="IPR052203">
    <property type="entry name" value="GHMP_Kinase-Related"/>
</dbReference>
<evidence type="ECO:0000313" key="5">
    <source>
        <dbReference type="Proteomes" id="UP000322214"/>
    </source>
</evidence>
<gene>
    <name evidence="4" type="ORF">MFFC18_06590</name>
</gene>
<accession>A0A5B9P351</accession>
<dbReference type="Proteomes" id="UP000322214">
    <property type="component" value="Chromosome"/>
</dbReference>
<dbReference type="Pfam" id="PF01704">
    <property type="entry name" value="UDPGP"/>
    <property type="match status" value="1"/>
</dbReference>
<dbReference type="AlphaFoldDB" id="A0A5B9P351"/>
<dbReference type="OrthoDB" id="9804758at2"/>
<protein>
    <submittedName>
        <fullName evidence="4">UTP--glucose-1-phosphate uridylyltransferase</fullName>
    </submittedName>
</protein>
<keyword evidence="1 4" id="KW-0808">Transferase</keyword>
<dbReference type="Gene3D" id="3.30.230.120">
    <property type="match status" value="1"/>
</dbReference>
<dbReference type="SUPFAM" id="SSF53448">
    <property type="entry name" value="Nucleotide-diphospho-sugar transferases"/>
    <property type="match status" value="1"/>
</dbReference>
<keyword evidence="2 4" id="KW-0548">Nucleotidyltransferase</keyword>
<name>A0A5B9P351_9BACT</name>
<dbReference type="InterPro" id="IPR029044">
    <property type="entry name" value="Nucleotide-diphossugar_trans"/>
</dbReference>
<evidence type="ECO:0000256" key="1">
    <source>
        <dbReference type="ARBA" id="ARBA00022679"/>
    </source>
</evidence>
<dbReference type="Gene3D" id="3.90.550.10">
    <property type="entry name" value="Spore Coat Polysaccharide Biosynthesis Protein SpsA, Chain A"/>
    <property type="match status" value="1"/>
</dbReference>
<dbReference type="GO" id="GO:0042352">
    <property type="term" value="P:GDP-L-fucose salvage"/>
    <property type="evidence" value="ECO:0007669"/>
    <property type="project" value="TreeGrafter"/>
</dbReference>
<reference evidence="4 5" key="1">
    <citation type="submission" date="2019-08" db="EMBL/GenBank/DDBJ databases">
        <title>Deep-cultivation of Planctomycetes and their phenomic and genomic characterization uncovers novel biology.</title>
        <authorList>
            <person name="Wiegand S."/>
            <person name="Jogler M."/>
            <person name="Boedeker C."/>
            <person name="Pinto D."/>
            <person name="Vollmers J."/>
            <person name="Rivas-Marin E."/>
            <person name="Kohn T."/>
            <person name="Peeters S.H."/>
            <person name="Heuer A."/>
            <person name="Rast P."/>
            <person name="Oberbeckmann S."/>
            <person name="Bunk B."/>
            <person name="Jeske O."/>
            <person name="Meyerdierks A."/>
            <person name="Storesund J.E."/>
            <person name="Kallscheuer N."/>
            <person name="Luecker S."/>
            <person name="Lage O.M."/>
            <person name="Pohl T."/>
            <person name="Merkel B.J."/>
            <person name="Hornburger P."/>
            <person name="Mueller R.-W."/>
            <person name="Bruemmer F."/>
            <person name="Labrenz M."/>
            <person name="Spormann A.M."/>
            <person name="Op den Camp H."/>
            <person name="Overmann J."/>
            <person name="Amann R."/>
            <person name="Jetten M.S.M."/>
            <person name="Mascher T."/>
            <person name="Medema M.H."/>
            <person name="Devos D.P."/>
            <person name="Kaster A.-K."/>
            <person name="Ovreas L."/>
            <person name="Rohde M."/>
            <person name="Galperin M.Y."/>
            <person name="Jogler C."/>
        </authorList>
    </citation>
    <scope>NUCLEOTIDE SEQUENCE [LARGE SCALE GENOMIC DNA]</scope>
    <source>
        <strain evidence="4 5">FC18</strain>
    </source>
</reference>
<dbReference type="PANTHER" id="PTHR32463">
    <property type="entry name" value="L-FUCOSE KINASE"/>
    <property type="match status" value="1"/>
</dbReference>
<keyword evidence="3" id="KW-0418">Kinase</keyword>
<dbReference type="GO" id="GO:0050201">
    <property type="term" value="F:fucokinase activity"/>
    <property type="evidence" value="ECO:0007669"/>
    <property type="project" value="TreeGrafter"/>
</dbReference>